<name>A0A7X0M5H1_9ACTN</name>
<evidence type="ECO:0000313" key="1">
    <source>
        <dbReference type="EMBL" id="MBB6472668.1"/>
    </source>
</evidence>
<proteinExistence type="predicted"/>
<protein>
    <recommendedName>
        <fullName evidence="3">YcaO domain-containing protein</fullName>
    </recommendedName>
</protein>
<sequence length="328" mass="34756">MTDLLGGLLHIAYAERPEVVTVATGFTPDSARDRAELRASALASLRALTVPVPEKEPAGSYPANAAASSQLPIRVLGLADFMPDPPDDGPERVSGIGVLTGERYLVPAEVVWTDEAGARVEPTLVGLVADRREGVSGAIADLLAHDVVTRWWADPRTPLHNMSRRVPGMLPSGVADALTMMRLRVSAFVLPASDFPIAVVGVSGDGTTIAAAASRSVTAAVREAFLRAMAARAQPWDTLPTADSLRRLTVWHRETDYLTHLERWATASVPPPSEPSDPLGWADIACRRFGHEPILIGRTPATAAKVICPGAACHHRAPAGTPLPCPVP</sequence>
<evidence type="ECO:0000313" key="2">
    <source>
        <dbReference type="Proteomes" id="UP000555564"/>
    </source>
</evidence>
<reference evidence="1 2" key="1">
    <citation type="submission" date="2020-08" db="EMBL/GenBank/DDBJ databases">
        <title>Sequencing the genomes of 1000 actinobacteria strains.</title>
        <authorList>
            <person name="Klenk H.-P."/>
        </authorList>
    </citation>
    <scope>NUCLEOTIDE SEQUENCE [LARGE SCALE GENOMIC DNA]</scope>
    <source>
        <strain evidence="1 2">DSM 44936</strain>
    </source>
</reference>
<dbReference type="EMBL" id="JACHIU010000001">
    <property type="protein sequence ID" value="MBB6472668.1"/>
    <property type="molecule type" value="Genomic_DNA"/>
</dbReference>
<comment type="caution">
    <text evidence="1">The sequence shown here is derived from an EMBL/GenBank/DDBJ whole genome shotgun (WGS) entry which is preliminary data.</text>
</comment>
<dbReference type="RefSeq" id="WP_184979928.1">
    <property type="nucleotide sequence ID" value="NZ_BAAALO010000030.1"/>
</dbReference>
<dbReference type="Proteomes" id="UP000555564">
    <property type="component" value="Unassembled WGS sequence"/>
</dbReference>
<evidence type="ECO:0008006" key="3">
    <source>
        <dbReference type="Google" id="ProtNLM"/>
    </source>
</evidence>
<accession>A0A7X0M5H1</accession>
<organism evidence="1 2">
    <name type="scientific">Sphaerisporangium rubeum</name>
    <dbReference type="NCBI Taxonomy" id="321317"/>
    <lineage>
        <taxon>Bacteria</taxon>
        <taxon>Bacillati</taxon>
        <taxon>Actinomycetota</taxon>
        <taxon>Actinomycetes</taxon>
        <taxon>Streptosporangiales</taxon>
        <taxon>Streptosporangiaceae</taxon>
        <taxon>Sphaerisporangium</taxon>
    </lineage>
</organism>
<dbReference type="AlphaFoldDB" id="A0A7X0M5H1"/>
<keyword evidence="2" id="KW-1185">Reference proteome</keyword>
<gene>
    <name evidence="1" type="ORF">BJ992_002099</name>
</gene>